<evidence type="ECO:0000256" key="2">
    <source>
        <dbReference type="ARBA" id="ARBA00022737"/>
    </source>
</evidence>
<dbReference type="AlphaFoldDB" id="A0A8D8EVS4"/>
<dbReference type="InterPro" id="IPR036770">
    <property type="entry name" value="Ankyrin_rpt-contain_sf"/>
</dbReference>
<dbReference type="EMBL" id="HBUE01013865">
    <property type="protein sequence ID" value="CAG6449772.1"/>
    <property type="molecule type" value="Transcribed_RNA"/>
</dbReference>
<dbReference type="PRINTS" id="PR00689">
    <property type="entry name" value="ACOABINDINGP"/>
</dbReference>
<keyword evidence="3 5" id="KW-0040">ANK repeat</keyword>
<sequence length="297" mass="33096">MSDLEEEVDLLEEEFSRATKFIERGHDQFEQKELLRFYAFYKQATSGKCDVPKPGIFNMAGRAKWTAWNELGDLSKQQAMQGYVQHLTQLKPTWDQSSEDDSDYKPQKGSWVSVSTFAHEEDTAGDKTLVDFIKEGNLPQLEQALSNPEVPALINELDDEGLGLIHWAADRGNEHVLKLILAVPGRDLDLRDSGGQTALHYASSCGNRDCVRVLVEAGADKSAKDDEGESVEEVAFDAAIKELLNHLPPPPRHCPNGASLRRPEMHLPAVQNRVPEGGGVLRPRGLCPLLHVQKRPR</sequence>
<dbReference type="SMART" id="SM00248">
    <property type="entry name" value="ANK"/>
    <property type="match status" value="2"/>
</dbReference>
<evidence type="ECO:0000256" key="3">
    <source>
        <dbReference type="ARBA" id="ARBA00023043"/>
    </source>
</evidence>
<feature type="repeat" description="ANK" evidence="5">
    <location>
        <begin position="194"/>
        <end position="226"/>
    </location>
</feature>
<dbReference type="PANTHER" id="PTHR24119">
    <property type="entry name" value="ACYL-COA-BINDING DOMAIN-CONTAINING PROTEIN 6"/>
    <property type="match status" value="1"/>
</dbReference>
<feature type="domain" description="ACB" evidence="6">
    <location>
        <begin position="11"/>
        <end position="96"/>
    </location>
</feature>
<proteinExistence type="predicted"/>
<dbReference type="InterPro" id="IPR014352">
    <property type="entry name" value="FERM/acyl-CoA-bd_prot_sf"/>
</dbReference>
<keyword evidence="4" id="KW-0446">Lipid-binding</keyword>
<dbReference type="SUPFAM" id="SSF47027">
    <property type="entry name" value="Acyl-CoA binding protein"/>
    <property type="match status" value="1"/>
</dbReference>
<dbReference type="PROSITE" id="PS50297">
    <property type="entry name" value="ANK_REP_REGION"/>
    <property type="match status" value="1"/>
</dbReference>
<dbReference type="Gene3D" id="1.20.80.10">
    <property type="match status" value="1"/>
</dbReference>
<dbReference type="InterPro" id="IPR035984">
    <property type="entry name" value="Acyl-CoA-binding_sf"/>
</dbReference>
<dbReference type="InterPro" id="IPR000582">
    <property type="entry name" value="Acyl-CoA-binding_protein"/>
</dbReference>
<dbReference type="Pfam" id="PF00887">
    <property type="entry name" value="ACBP"/>
    <property type="match status" value="1"/>
</dbReference>
<protein>
    <recommendedName>
        <fullName evidence="1">Acyl-CoA-binding domain-containing protein 6</fullName>
    </recommendedName>
</protein>
<evidence type="ECO:0000313" key="7">
    <source>
        <dbReference type="EMBL" id="CAG6449772.1"/>
    </source>
</evidence>
<accession>A0A8D8EVS4</accession>
<dbReference type="Pfam" id="PF12796">
    <property type="entry name" value="Ank_2"/>
    <property type="match status" value="1"/>
</dbReference>
<dbReference type="SUPFAM" id="SSF48403">
    <property type="entry name" value="Ankyrin repeat"/>
    <property type="match status" value="1"/>
</dbReference>
<organism evidence="7">
    <name type="scientific">Culex pipiens</name>
    <name type="common">House mosquito</name>
    <dbReference type="NCBI Taxonomy" id="7175"/>
    <lineage>
        <taxon>Eukaryota</taxon>
        <taxon>Metazoa</taxon>
        <taxon>Ecdysozoa</taxon>
        <taxon>Arthropoda</taxon>
        <taxon>Hexapoda</taxon>
        <taxon>Insecta</taxon>
        <taxon>Pterygota</taxon>
        <taxon>Neoptera</taxon>
        <taxon>Endopterygota</taxon>
        <taxon>Diptera</taxon>
        <taxon>Nematocera</taxon>
        <taxon>Culicoidea</taxon>
        <taxon>Culicidae</taxon>
        <taxon>Culicinae</taxon>
        <taxon>Culicini</taxon>
        <taxon>Culex</taxon>
        <taxon>Culex</taxon>
    </lineage>
</organism>
<keyword evidence="2" id="KW-0677">Repeat</keyword>
<evidence type="ECO:0000256" key="4">
    <source>
        <dbReference type="ARBA" id="ARBA00023121"/>
    </source>
</evidence>
<name>A0A8D8EVS4_CULPI</name>
<dbReference type="InterPro" id="IPR002110">
    <property type="entry name" value="Ankyrin_rpt"/>
</dbReference>
<dbReference type="GO" id="GO:0000062">
    <property type="term" value="F:fatty-acyl-CoA binding"/>
    <property type="evidence" value="ECO:0007669"/>
    <property type="project" value="InterPro"/>
</dbReference>
<dbReference type="Gene3D" id="1.25.40.20">
    <property type="entry name" value="Ankyrin repeat-containing domain"/>
    <property type="match status" value="1"/>
</dbReference>
<evidence type="ECO:0000256" key="1">
    <source>
        <dbReference type="ARBA" id="ARBA00018419"/>
    </source>
</evidence>
<reference evidence="7" key="1">
    <citation type="submission" date="2021-05" db="EMBL/GenBank/DDBJ databases">
        <authorList>
            <person name="Alioto T."/>
            <person name="Alioto T."/>
            <person name="Gomez Garrido J."/>
        </authorList>
    </citation>
    <scope>NUCLEOTIDE SEQUENCE</scope>
</reference>
<evidence type="ECO:0000256" key="5">
    <source>
        <dbReference type="PROSITE-ProRule" id="PRU00023"/>
    </source>
</evidence>
<dbReference type="PROSITE" id="PS51228">
    <property type="entry name" value="ACB_2"/>
    <property type="match status" value="1"/>
</dbReference>
<dbReference type="PROSITE" id="PS50088">
    <property type="entry name" value="ANK_REPEAT"/>
    <property type="match status" value="1"/>
</dbReference>
<evidence type="ECO:0000259" key="6">
    <source>
        <dbReference type="PROSITE" id="PS51228"/>
    </source>
</evidence>
<dbReference type="PANTHER" id="PTHR24119:SF0">
    <property type="entry name" value="ACYL-COA-BINDING DOMAIN-CONTAINING PROTEIN 6"/>
    <property type="match status" value="1"/>
</dbReference>